<protein>
    <submittedName>
        <fullName evidence="2">SAM-dependent methyltransferase</fullName>
        <ecNumber evidence="2">2.1.1.-</ecNumber>
    </submittedName>
</protein>
<reference evidence="2 3" key="1">
    <citation type="submission" date="2024-10" db="EMBL/GenBank/DDBJ databases">
        <title>The Natural Products Discovery Center: Release of the First 8490 Sequenced Strains for Exploring Actinobacteria Biosynthetic Diversity.</title>
        <authorList>
            <person name="Kalkreuter E."/>
            <person name="Kautsar S.A."/>
            <person name="Yang D."/>
            <person name="Bader C.D."/>
            <person name="Teijaro C.N."/>
            <person name="Fluegel L."/>
            <person name="Davis C.M."/>
            <person name="Simpson J.R."/>
            <person name="Lauterbach L."/>
            <person name="Steele A.D."/>
            <person name="Gui C."/>
            <person name="Meng S."/>
            <person name="Li G."/>
            <person name="Viehrig K."/>
            <person name="Ye F."/>
            <person name="Su P."/>
            <person name="Kiefer A.F."/>
            <person name="Nichols A."/>
            <person name="Cepeda A.J."/>
            <person name="Yan W."/>
            <person name="Fan B."/>
            <person name="Jiang Y."/>
            <person name="Adhikari A."/>
            <person name="Zheng C.-J."/>
            <person name="Schuster L."/>
            <person name="Cowan T.M."/>
            <person name="Smanski M.J."/>
            <person name="Chevrette M.G."/>
            <person name="De Carvalho L.P.S."/>
            <person name="Shen B."/>
        </authorList>
    </citation>
    <scope>NUCLEOTIDE SEQUENCE [LARGE SCALE GENOMIC DNA]</scope>
    <source>
        <strain evidence="2 3">NPDC002593</strain>
    </source>
</reference>
<name>A0ABW6S593_9NOCA</name>
<comment type="caution">
    <text evidence="2">The sequence shown here is derived from an EMBL/GenBank/DDBJ whole genome shotgun (WGS) entry which is preliminary data.</text>
</comment>
<dbReference type="GO" id="GO:0032259">
    <property type="term" value="P:methylation"/>
    <property type="evidence" value="ECO:0007669"/>
    <property type="project" value="UniProtKB-KW"/>
</dbReference>
<evidence type="ECO:0000313" key="2">
    <source>
        <dbReference type="EMBL" id="MFF3571467.1"/>
    </source>
</evidence>
<keyword evidence="2" id="KW-0489">Methyltransferase</keyword>
<organism evidence="2 3">
    <name type="scientific">Nocardia jiangxiensis</name>
    <dbReference type="NCBI Taxonomy" id="282685"/>
    <lineage>
        <taxon>Bacteria</taxon>
        <taxon>Bacillati</taxon>
        <taxon>Actinomycetota</taxon>
        <taxon>Actinomycetes</taxon>
        <taxon>Mycobacteriales</taxon>
        <taxon>Nocardiaceae</taxon>
        <taxon>Nocardia</taxon>
    </lineage>
</organism>
<dbReference type="RefSeq" id="WP_040826432.1">
    <property type="nucleotide sequence ID" value="NZ_JBIAQY010000010.1"/>
</dbReference>
<feature type="region of interest" description="Disordered" evidence="1">
    <location>
        <begin position="242"/>
        <end position="261"/>
    </location>
</feature>
<evidence type="ECO:0000313" key="3">
    <source>
        <dbReference type="Proteomes" id="UP001601992"/>
    </source>
</evidence>
<sequence>MSPTSDVDPSVPHIARMYDYYLGGKDHYQVDAEAAEKVLEALPAVRIAAQANRGFMHRATRYLAAEAGVRQFLDIGTGIPTEPNLHQIAQEQVPSARVVYADNDPLVLAHARALMKGTPEGRTNYIQADATRPQEILDAARATLDFTQPIGLSVIALMNFVPDAYEIITTLTAALAPGSHLVMTHLTADFDPEGVAATATVYRDRGMHCQPRNRSEIAQFFDGLELLEPGVVPIHRWRAPVEPPKSRDAQVPGYAAVARKP</sequence>
<gene>
    <name evidence="2" type="ORF">ACFYXQ_27175</name>
</gene>
<keyword evidence="3" id="KW-1185">Reference proteome</keyword>
<proteinExistence type="predicted"/>
<evidence type="ECO:0000256" key="1">
    <source>
        <dbReference type="SAM" id="MobiDB-lite"/>
    </source>
</evidence>
<dbReference type="Pfam" id="PF04672">
    <property type="entry name" value="Methyltransf_19"/>
    <property type="match status" value="1"/>
</dbReference>
<dbReference type="EC" id="2.1.1.-" evidence="2"/>
<dbReference type="GO" id="GO:0008168">
    <property type="term" value="F:methyltransferase activity"/>
    <property type="evidence" value="ECO:0007669"/>
    <property type="project" value="UniProtKB-KW"/>
</dbReference>
<dbReference type="PIRSF" id="PIRSF017393">
    <property type="entry name" value="MTase_SAV2177"/>
    <property type="match status" value="1"/>
</dbReference>
<dbReference type="InterPro" id="IPR029063">
    <property type="entry name" value="SAM-dependent_MTases_sf"/>
</dbReference>
<dbReference type="Proteomes" id="UP001601992">
    <property type="component" value="Unassembled WGS sequence"/>
</dbReference>
<dbReference type="EMBL" id="JBIAQY010000010">
    <property type="protein sequence ID" value="MFF3571467.1"/>
    <property type="molecule type" value="Genomic_DNA"/>
</dbReference>
<dbReference type="SUPFAM" id="SSF53335">
    <property type="entry name" value="S-adenosyl-L-methionine-dependent methyltransferases"/>
    <property type="match status" value="1"/>
</dbReference>
<keyword evidence="2" id="KW-0808">Transferase</keyword>
<accession>A0ABW6S593</accession>
<dbReference type="Gene3D" id="3.40.50.150">
    <property type="entry name" value="Vaccinia Virus protein VP39"/>
    <property type="match status" value="1"/>
</dbReference>
<dbReference type="InterPro" id="IPR006764">
    <property type="entry name" value="SAM_dep_MeTrfase_SAV2177_type"/>
</dbReference>